<dbReference type="InterPro" id="IPR003598">
    <property type="entry name" value="Ig_sub2"/>
</dbReference>
<dbReference type="SUPFAM" id="SSF48726">
    <property type="entry name" value="Immunoglobulin"/>
    <property type="match status" value="1"/>
</dbReference>
<dbReference type="AlphaFoldDB" id="A0A3Q3J115"/>
<keyword evidence="1" id="KW-0732">Signal</keyword>
<feature type="domain" description="Ig-like" evidence="2">
    <location>
        <begin position="33"/>
        <end position="121"/>
    </location>
</feature>
<dbReference type="InterPro" id="IPR036179">
    <property type="entry name" value="Ig-like_dom_sf"/>
</dbReference>
<dbReference type="InterPro" id="IPR007110">
    <property type="entry name" value="Ig-like_dom"/>
</dbReference>
<name>A0A3Q3J115_MONAL</name>
<evidence type="ECO:0000256" key="1">
    <source>
        <dbReference type="SAM" id="SignalP"/>
    </source>
</evidence>
<proteinExistence type="predicted"/>
<sequence>MSTWLFSCLSTLYLFSFLGLIIGLGAPSPKPPPAGFVKSPLSETKLTGDTFELYCDVIGNPTPEIQWWYSEINRADSFRQLWDGARKRRVSISTAYGTNTVSVLAVSRLALDDAGTYECRMVSCLSDGKGLCLRGQIWSFLLSHTEMHCYGSQFDFGIVYLVLWGIYSSRERNDLHQGIFIICIYRIH</sequence>
<feature type="chain" id="PRO_5018746762" description="Ig-like domain-containing protein" evidence="1">
    <location>
        <begin position="24"/>
        <end position="188"/>
    </location>
</feature>
<dbReference type="Ensembl" id="ENSMALT00000012169.1">
    <property type="protein sequence ID" value="ENSMALP00000011913.1"/>
    <property type="gene ID" value="ENSMALG00000008455.1"/>
</dbReference>
<dbReference type="InterPro" id="IPR003599">
    <property type="entry name" value="Ig_sub"/>
</dbReference>
<keyword evidence="4" id="KW-1185">Reference proteome</keyword>
<reference evidence="3" key="2">
    <citation type="submission" date="2025-09" db="UniProtKB">
        <authorList>
            <consortium name="Ensembl"/>
        </authorList>
    </citation>
    <scope>IDENTIFICATION</scope>
</reference>
<organism evidence="3 4">
    <name type="scientific">Monopterus albus</name>
    <name type="common">Swamp eel</name>
    <dbReference type="NCBI Taxonomy" id="43700"/>
    <lineage>
        <taxon>Eukaryota</taxon>
        <taxon>Metazoa</taxon>
        <taxon>Chordata</taxon>
        <taxon>Craniata</taxon>
        <taxon>Vertebrata</taxon>
        <taxon>Euteleostomi</taxon>
        <taxon>Actinopterygii</taxon>
        <taxon>Neopterygii</taxon>
        <taxon>Teleostei</taxon>
        <taxon>Neoteleostei</taxon>
        <taxon>Acanthomorphata</taxon>
        <taxon>Anabantaria</taxon>
        <taxon>Synbranchiformes</taxon>
        <taxon>Synbranchidae</taxon>
        <taxon>Monopterus</taxon>
    </lineage>
</organism>
<dbReference type="Gene3D" id="2.60.40.10">
    <property type="entry name" value="Immunoglobulins"/>
    <property type="match status" value="1"/>
</dbReference>
<evidence type="ECO:0000313" key="3">
    <source>
        <dbReference type="Ensembl" id="ENSMALP00000011913.1"/>
    </source>
</evidence>
<dbReference type="PROSITE" id="PS50835">
    <property type="entry name" value="IG_LIKE"/>
    <property type="match status" value="1"/>
</dbReference>
<evidence type="ECO:0000259" key="2">
    <source>
        <dbReference type="PROSITE" id="PS50835"/>
    </source>
</evidence>
<dbReference type="STRING" id="43700.ENSMALP00000011913"/>
<dbReference type="SMART" id="SM00408">
    <property type="entry name" value="IGc2"/>
    <property type="match status" value="1"/>
</dbReference>
<reference evidence="3" key="1">
    <citation type="submission" date="2025-08" db="UniProtKB">
        <authorList>
            <consortium name="Ensembl"/>
        </authorList>
    </citation>
    <scope>IDENTIFICATION</scope>
</reference>
<feature type="signal peptide" evidence="1">
    <location>
        <begin position="1"/>
        <end position="23"/>
    </location>
</feature>
<protein>
    <recommendedName>
        <fullName evidence="2">Ig-like domain-containing protein</fullName>
    </recommendedName>
</protein>
<dbReference type="Pfam" id="PF13927">
    <property type="entry name" value="Ig_3"/>
    <property type="match status" value="1"/>
</dbReference>
<dbReference type="InterPro" id="IPR013783">
    <property type="entry name" value="Ig-like_fold"/>
</dbReference>
<dbReference type="Proteomes" id="UP000261600">
    <property type="component" value="Unplaced"/>
</dbReference>
<evidence type="ECO:0000313" key="4">
    <source>
        <dbReference type="Proteomes" id="UP000261600"/>
    </source>
</evidence>
<dbReference type="FunFam" id="2.60.40.10:FF:000291">
    <property type="entry name" value="Neuroplastin b"/>
    <property type="match status" value="1"/>
</dbReference>
<accession>A0A3Q3J115</accession>
<dbReference type="SMART" id="SM00409">
    <property type="entry name" value="IG"/>
    <property type="match status" value="1"/>
</dbReference>